<dbReference type="InterPro" id="IPR006710">
    <property type="entry name" value="Glyco_hydro_43"/>
</dbReference>
<dbReference type="SUPFAM" id="SSF75005">
    <property type="entry name" value="Arabinanase/levansucrase/invertase"/>
    <property type="match status" value="1"/>
</dbReference>
<keyword evidence="3 5" id="KW-0378">Hydrolase</keyword>
<dbReference type="AlphaFoldDB" id="A0A9D1W995"/>
<proteinExistence type="inferred from homology"/>
<keyword evidence="6" id="KW-0732">Signal</keyword>
<dbReference type="EMBL" id="DXEZ01000194">
    <property type="protein sequence ID" value="HIX54765.1"/>
    <property type="molecule type" value="Genomic_DNA"/>
</dbReference>
<dbReference type="InterPro" id="IPR023296">
    <property type="entry name" value="Glyco_hydro_beta-prop_sf"/>
</dbReference>
<dbReference type="GO" id="GO:0005975">
    <property type="term" value="P:carbohydrate metabolic process"/>
    <property type="evidence" value="ECO:0007669"/>
    <property type="project" value="InterPro"/>
</dbReference>
<comment type="similarity">
    <text evidence="2 5">Belongs to the glycosyl hydrolase 43 family.</text>
</comment>
<comment type="pathway">
    <text evidence="1">Glycan metabolism; L-arabinan degradation.</text>
</comment>
<organism evidence="7 8">
    <name type="scientific">Candidatus Sphingobacterium stercoripullorum</name>
    <dbReference type="NCBI Taxonomy" id="2838759"/>
    <lineage>
        <taxon>Bacteria</taxon>
        <taxon>Pseudomonadati</taxon>
        <taxon>Bacteroidota</taxon>
        <taxon>Sphingobacteriia</taxon>
        <taxon>Sphingobacteriales</taxon>
        <taxon>Sphingobacteriaceae</taxon>
        <taxon>Sphingobacterium</taxon>
    </lineage>
</organism>
<dbReference type="Pfam" id="PF04616">
    <property type="entry name" value="Glyco_hydro_43"/>
    <property type="match status" value="1"/>
</dbReference>
<dbReference type="PANTHER" id="PTHR43301">
    <property type="entry name" value="ARABINAN ENDO-1,5-ALPHA-L-ARABINOSIDASE"/>
    <property type="match status" value="1"/>
</dbReference>
<dbReference type="CDD" id="cd08983">
    <property type="entry name" value="GH43_Bt3655-like"/>
    <property type="match status" value="1"/>
</dbReference>
<evidence type="ECO:0000256" key="4">
    <source>
        <dbReference type="ARBA" id="ARBA00023295"/>
    </source>
</evidence>
<evidence type="ECO:0000256" key="1">
    <source>
        <dbReference type="ARBA" id="ARBA00004834"/>
    </source>
</evidence>
<evidence type="ECO:0000256" key="2">
    <source>
        <dbReference type="ARBA" id="ARBA00009865"/>
    </source>
</evidence>
<evidence type="ECO:0000256" key="3">
    <source>
        <dbReference type="ARBA" id="ARBA00022801"/>
    </source>
</evidence>
<comment type="caution">
    <text evidence="7">The sequence shown here is derived from an EMBL/GenBank/DDBJ whole genome shotgun (WGS) entry which is preliminary data.</text>
</comment>
<evidence type="ECO:0000256" key="5">
    <source>
        <dbReference type="RuleBase" id="RU361187"/>
    </source>
</evidence>
<evidence type="ECO:0000313" key="7">
    <source>
        <dbReference type="EMBL" id="HIX54765.1"/>
    </source>
</evidence>
<name>A0A9D1W995_9SPHI</name>
<dbReference type="GO" id="GO:0004553">
    <property type="term" value="F:hydrolase activity, hydrolyzing O-glycosyl compounds"/>
    <property type="evidence" value="ECO:0007669"/>
    <property type="project" value="InterPro"/>
</dbReference>
<evidence type="ECO:0000256" key="6">
    <source>
        <dbReference type="SAM" id="SignalP"/>
    </source>
</evidence>
<evidence type="ECO:0000313" key="8">
    <source>
        <dbReference type="Proteomes" id="UP000824156"/>
    </source>
</evidence>
<feature type="signal peptide" evidence="6">
    <location>
        <begin position="1"/>
        <end position="23"/>
    </location>
</feature>
<keyword evidence="4 5" id="KW-0326">Glycosidase</keyword>
<gene>
    <name evidence="7" type="ORF">H9853_07045</name>
</gene>
<sequence length="322" mass="37220">MKYQFCKLSLQVLFCFLTLASFAQNRSRGEKQVYLMSYFTGNGESGLHLAFSYDGYYWDALFDGKPVLKPAVGKDKLMRDPSIVQDEKGVFHMVWTTGWWDRGIGYAASKDLIRWTAQKNIPVMKKYPKAKNSWAPELFFDQKDKTFYIIWASTIPGAFEELPTSESEKGLNHRQFYTYTKDFDTFKETQLFLDPGFSVIDGMILKRDSDYYLFIKNENSAPAEKNIRYIKSKNVDLFSEEVSAPITGDYWAEGPSAITKGDYVYVYFDKYIEGKYGAVRSKDMKIWEDVSDKVVFPKGTRHGTIFAVSESFFENLISQKIN</sequence>
<feature type="chain" id="PRO_5039468715" evidence="6">
    <location>
        <begin position="24"/>
        <end position="322"/>
    </location>
</feature>
<dbReference type="InterPro" id="IPR050727">
    <property type="entry name" value="GH43_arabinanases"/>
</dbReference>
<dbReference type="Proteomes" id="UP000824156">
    <property type="component" value="Unassembled WGS sequence"/>
</dbReference>
<reference evidence="7" key="2">
    <citation type="submission" date="2021-04" db="EMBL/GenBank/DDBJ databases">
        <authorList>
            <person name="Gilroy R."/>
        </authorList>
    </citation>
    <scope>NUCLEOTIDE SEQUENCE</scope>
    <source>
        <strain evidence="7">1719</strain>
    </source>
</reference>
<dbReference type="PANTHER" id="PTHR43301:SF3">
    <property type="entry name" value="ARABINAN ENDO-1,5-ALPHA-L-ARABINOSIDASE A-RELATED"/>
    <property type="match status" value="1"/>
</dbReference>
<protein>
    <submittedName>
        <fullName evidence="7">Glycoside hydrolase family 43 protein</fullName>
    </submittedName>
</protein>
<dbReference type="Gene3D" id="2.115.10.20">
    <property type="entry name" value="Glycosyl hydrolase domain, family 43"/>
    <property type="match status" value="1"/>
</dbReference>
<accession>A0A9D1W995</accession>
<reference evidence="7" key="1">
    <citation type="journal article" date="2021" name="PeerJ">
        <title>Extensive microbial diversity within the chicken gut microbiome revealed by metagenomics and culture.</title>
        <authorList>
            <person name="Gilroy R."/>
            <person name="Ravi A."/>
            <person name="Getino M."/>
            <person name="Pursley I."/>
            <person name="Horton D.L."/>
            <person name="Alikhan N.F."/>
            <person name="Baker D."/>
            <person name="Gharbi K."/>
            <person name="Hall N."/>
            <person name="Watson M."/>
            <person name="Adriaenssens E.M."/>
            <person name="Foster-Nyarko E."/>
            <person name="Jarju S."/>
            <person name="Secka A."/>
            <person name="Antonio M."/>
            <person name="Oren A."/>
            <person name="Chaudhuri R.R."/>
            <person name="La Ragione R."/>
            <person name="Hildebrand F."/>
            <person name="Pallen M.J."/>
        </authorList>
    </citation>
    <scope>NUCLEOTIDE SEQUENCE</scope>
    <source>
        <strain evidence="7">1719</strain>
    </source>
</reference>